<proteinExistence type="predicted"/>
<feature type="domain" description="RCK N-terminal" evidence="2">
    <location>
        <begin position="5"/>
        <end position="88"/>
    </location>
</feature>
<dbReference type="GO" id="GO:0006813">
    <property type="term" value="P:potassium ion transport"/>
    <property type="evidence" value="ECO:0007669"/>
    <property type="project" value="InterPro"/>
</dbReference>
<dbReference type="Gene3D" id="3.40.50.720">
    <property type="entry name" value="NAD(P)-binding Rossmann-like Domain"/>
    <property type="match status" value="1"/>
</dbReference>
<dbReference type="InterPro" id="IPR003156">
    <property type="entry name" value="DHHA1_dom"/>
</dbReference>
<evidence type="ECO:0000259" key="1">
    <source>
        <dbReference type="Pfam" id="PF01368"/>
    </source>
</evidence>
<organism evidence="4 5">
    <name type="scientific">Halocalculus aciditolerans</name>
    <dbReference type="NCBI Taxonomy" id="1383812"/>
    <lineage>
        <taxon>Archaea</taxon>
        <taxon>Methanobacteriati</taxon>
        <taxon>Methanobacteriota</taxon>
        <taxon>Stenosarchaea group</taxon>
        <taxon>Halobacteria</taxon>
        <taxon>Halobacteriales</taxon>
        <taxon>Halobacteriaceae</taxon>
        <taxon>Halocalculus</taxon>
    </lineage>
</organism>
<dbReference type="Pfam" id="PF02272">
    <property type="entry name" value="DHHA1"/>
    <property type="match status" value="1"/>
</dbReference>
<dbReference type="InterPro" id="IPR051319">
    <property type="entry name" value="Oligoribo/pAp-PDE_c-di-AMP_PDE"/>
</dbReference>
<keyword evidence="5" id="KW-1185">Reference proteome</keyword>
<evidence type="ECO:0000259" key="3">
    <source>
        <dbReference type="Pfam" id="PF02272"/>
    </source>
</evidence>
<dbReference type="PANTHER" id="PTHR47618">
    <property type="entry name" value="BIFUNCTIONAL OLIGORIBONUCLEASE AND PAP PHOSPHATASE NRNA"/>
    <property type="match status" value="1"/>
</dbReference>
<dbReference type="GO" id="GO:0003676">
    <property type="term" value="F:nucleic acid binding"/>
    <property type="evidence" value="ECO:0007669"/>
    <property type="project" value="InterPro"/>
</dbReference>
<feature type="domain" description="DHHA1" evidence="3">
    <location>
        <begin position="352"/>
        <end position="447"/>
    </location>
</feature>
<gene>
    <name evidence="4" type="ORF">GCM10009039_19440</name>
</gene>
<dbReference type="Gene3D" id="3.90.1640.10">
    <property type="entry name" value="inorganic pyrophosphatase (n-terminal core)"/>
    <property type="match status" value="1"/>
</dbReference>
<dbReference type="InterPro" id="IPR001667">
    <property type="entry name" value="DDH_dom"/>
</dbReference>
<protein>
    <submittedName>
        <fullName evidence="4">DHH family phosphoesterase</fullName>
    </submittedName>
</protein>
<dbReference type="InterPro" id="IPR003148">
    <property type="entry name" value="RCK_N"/>
</dbReference>
<reference evidence="4" key="2">
    <citation type="submission" date="2020-09" db="EMBL/GenBank/DDBJ databases">
        <authorList>
            <person name="Sun Q."/>
            <person name="Ohkuma M."/>
        </authorList>
    </citation>
    <scope>NUCLEOTIDE SEQUENCE</scope>
    <source>
        <strain evidence="4">JCM 19596</strain>
    </source>
</reference>
<feature type="domain" description="DDH" evidence="1">
    <location>
        <begin position="153"/>
        <end position="293"/>
    </location>
</feature>
<evidence type="ECO:0000313" key="4">
    <source>
        <dbReference type="EMBL" id="GGL61355.1"/>
    </source>
</evidence>
<dbReference type="SUPFAM" id="SSF64182">
    <property type="entry name" value="DHH phosphoesterases"/>
    <property type="match status" value="1"/>
</dbReference>
<dbReference type="InterPro" id="IPR038763">
    <property type="entry name" value="DHH_sf"/>
</dbReference>
<dbReference type="Pfam" id="PF02254">
    <property type="entry name" value="TrkA_N"/>
    <property type="match status" value="1"/>
</dbReference>
<dbReference type="PANTHER" id="PTHR47618:SF1">
    <property type="entry name" value="BIFUNCTIONAL OLIGORIBONUCLEASE AND PAP PHOSPHATASE NRNA"/>
    <property type="match status" value="1"/>
</dbReference>
<dbReference type="Proteomes" id="UP000607197">
    <property type="component" value="Unassembled WGS sequence"/>
</dbReference>
<dbReference type="Pfam" id="PF01368">
    <property type="entry name" value="DHH"/>
    <property type="match status" value="1"/>
</dbReference>
<dbReference type="SUPFAM" id="SSF51735">
    <property type="entry name" value="NAD(P)-binding Rossmann-fold domains"/>
    <property type="match status" value="1"/>
</dbReference>
<dbReference type="EMBL" id="BMPG01000002">
    <property type="protein sequence ID" value="GGL61355.1"/>
    <property type="molecule type" value="Genomic_DNA"/>
</dbReference>
<reference evidence="4" key="1">
    <citation type="journal article" date="2014" name="Int. J. Syst. Evol. Microbiol.">
        <title>Complete genome sequence of Corynebacterium casei LMG S-19264T (=DSM 44701T), isolated from a smear-ripened cheese.</title>
        <authorList>
            <consortium name="US DOE Joint Genome Institute (JGI-PGF)"/>
            <person name="Walter F."/>
            <person name="Albersmeier A."/>
            <person name="Kalinowski J."/>
            <person name="Ruckert C."/>
        </authorList>
    </citation>
    <scope>NUCLEOTIDE SEQUENCE</scope>
    <source>
        <strain evidence="4">JCM 19596</strain>
    </source>
</reference>
<dbReference type="AlphaFoldDB" id="A0A830FCI7"/>
<dbReference type="InterPro" id="IPR036291">
    <property type="entry name" value="NAD(P)-bd_dom_sf"/>
</dbReference>
<evidence type="ECO:0000259" key="2">
    <source>
        <dbReference type="Pfam" id="PF02254"/>
    </source>
</evidence>
<name>A0A830FCI7_9EURY</name>
<accession>A0A830FCI7</accession>
<sequence>MTRLLLGCGATGHDVLDRIEGWHGDVLVLDPDASRVESLRNEKTPAERVDVTDADALDEYDADIVFVASDDAGQNVAAARAADAAFADACCVGYTGLDATTQQRDALGAAADRVVSLGDALADRVADAASGSADARLRRLREVLADVEGTLGVFAHDNPDPDAIAAAVTLCRLAETVDVDAEACYFGDISHQENRAFVNLLDIELTNVEAGETPDFDAVALVDHSHPGVNDQLDPDTEISVVVDHHPSAEEPDADFVDVRVDAGSTSTILVDYLERFNVDFDRDIATALLYGIRVDTDDFRREVSVADFEAAATLTEHADWDVLERIETPSVSADTLDVIATAIGEREVRGNVLSTCVGRINDRDALAQAADRLLAMQGLSVTFVYGFMDGTVYASARARGADVDLGEALRTAFDEMGSAGGHADMAGAQLDLGLFDQVEEDAEETLRAMLEESVGGRFFEAVQSR</sequence>
<comment type="caution">
    <text evidence="4">The sequence shown here is derived from an EMBL/GenBank/DDBJ whole genome shotgun (WGS) entry which is preliminary data.</text>
</comment>
<evidence type="ECO:0000313" key="5">
    <source>
        <dbReference type="Proteomes" id="UP000607197"/>
    </source>
</evidence>